<comment type="caution">
    <text evidence="2">The sequence shown here is derived from an EMBL/GenBank/DDBJ whole genome shotgun (WGS) entry which is preliminary data.</text>
</comment>
<dbReference type="Proteomes" id="UP000636800">
    <property type="component" value="Chromosome 1"/>
</dbReference>
<proteinExistence type="predicted"/>
<evidence type="ECO:0000313" key="2">
    <source>
        <dbReference type="EMBL" id="KAG0498922.1"/>
    </source>
</evidence>
<feature type="region of interest" description="Disordered" evidence="1">
    <location>
        <begin position="1"/>
        <end position="20"/>
    </location>
</feature>
<feature type="compositionally biased region" description="Polar residues" evidence="1">
    <location>
        <begin position="52"/>
        <end position="72"/>
    </location>
</feature>
<evidence type="ECO:0000256" key="1">
    <source>
        <dbReference type="SAM" id="MobiDB-lite"/>
    </source>
</evidence>
<gene>
    <name evidence="2" type="ORF">HPP92_003613</name>
</gene>
<dbReference type="AlphaFoldDB" id="A0A835VHD5"/>
<name>A0A835VHD5_VANPL</name>
<feature type="region of interest" description="Disordered" evidence="1">
    <location>
        <begin position="52"/>
        <end position="103"/>
    </location>
</feature>
<feature type="compositionally biased region" description="Polar residues" evidence="1">
    <location>
        <begin position="94"/>
        <end position="103"/>
    </location>
</feature>
<accession>A0A835VHD5</accession>
<dbReference type="EMBL" id="JADCNL010000001">
    <property type="protein sequence ID" value="KAG0498922.1"/>
    <property type="molecule type" value="Genomic_DNA"/>
</dbReference>
<organism evidence="2 3">
    <name type="scientific">Vanilla planifolia</name>
    <name type="common">Vanilla</name>
    <dbReference type="NCBI Taxonomy" id="51239"/>
    <lineage>
        <taxon>Eukaryota</taxon>
        <taxon>Viridiplantae</taxon>
        <taxon>Streptophyta</taxon>
        <taxon>Embryophyta</taxon>
        <taxon>Tracheophyta</taxon>
        <taxon>Spermatophyta</taxon>
        <taxon>Magnoliopsida</taxon>
        <taxon>Liliopsida</taxon>
        <taxon>Asparagales</taxon>
        <taxon>Orchidaceae</taxon>
        <taxon>Vanilloideae</taxon>
        <taxon>Vanilleae</taxon>
        <taxon>Vanilla</taxon>
    </lineage>
</organism>
<sequence length="103" mass="10881">MVLAQTAAAPGPSGPLNITAAREGSGAVQQTLIRLMKSTQIADQINNQLNNPTVASQSLHQPIMPSPTSRPELSTPHGSAEGRLDTVPHHSFCHHNTTVPNCE</sequence>
<protein>
    <submittedName>
        <fullName evidence="2">Uncharacterized protein</fullName>
    </submittedName>
</protein>
<dbReference type="OrthoDB" id="2113341at2759"/>
<evidence type="ECO:0000313" key="3">
    <source>
        <dbReference type="Proteomes" id="UP000636800"/>
    </source>
</evidence>
<keyword evidence="3" id="KW-1185">Reference proteome</keyword>
<reference evidence="2 3" key="1">
    <citation type="journal article" date="2020" name="Nat. Food">
        <title>A phased Vanilla planifolia genome enables genetic improvement of flavour and production.</title>
        <authorList>
            <person name="Hasing T."/>
            <person name="Tang H."/>
            <person name="Brym M."/>
            <person name="Khazi F."/>
            <person name="Huang T."/>
            <person name="Chambers A.H."/>
        </authorList>
    </citation>
    <scope>NUCLEOTIDE SEQUENCE [LARGE SCALE GENOMIC DNA]</scope>
    <source>
        <tissue evidence="2">Leaf</tissue>
    </source>
</reference>